<evidence type="ECO:0000313" key="1">
    <source>
        <dbReference type="EMBL" id="PJR16809.1"/>
    </source>
</evidence>
<evidence type="ECO:0000313" key="2">
    <source>
        <dbReference type="Proteomes" id="UP000231987"/>
    </source>
</evidence>
<proteinExistence type="predicted"/>
<sequence length="67" mass="7056">MSARRLELSEASNGGWIVTETLGVDAEGRMLVSTRAAFTDTADVLAGLEQILRPSSGSTLSMQEGDV</sequence>
<accession>A0A2J0Z8H6</accession>
<organism evidence="1 2">
    <name type="scientific">Rhizobium meliloti</name>
    <name type="common">Ensifer meliloti</name>
    <name type="synonym">Sinorhizobium meliloti</name>
    <dbReference type="NCBI Taxonomy" id="382"/>
    <lineage>
        <taxon>Bacteria</taxon>
        <taxon>Pseudomonadati</taxon>
        <taxon>Pseudomonadota</taxon>
        <taxon>Alphaproteobacteria</taxon>
        <taxon>Hyphomicrobiales</taxon>
        <taxon>Rhizobiaceae</taxon>
        <taxon>Sinorhizobium/Ensifer group</taxon>
        <taxon>Sinorhizobium</taxon>
    </lineage>
</organism>
<name>A0A2J0Z8H6_RHIML</name>
<protein>
    <submittedName>
        <fullName evidence="1">Uncharacterized protein</fullName>
    </submittedName>
</protein>
<gene>
    <name evidence="1" type="ORF">CEJ86_00970</name>
</gene>
<comment type="caution">
    <text evidence="1">The sequence shown here is derived from an EMBL/GenBank/DDBJ whole genome shotgun (WGS) entry which is preliminary data.</text>
</comment>
<dbReference type="AlphaFoldDB" id="A0A2J0Z8H6"/>
<reference evidence="1 2" key="1">
    <citation type="submission" date="2017-06" db="EMBL/GenBank/DDBJ databases">
        <title>Ensifer strains isolated from leguminous trees and herbs display diverse denitrification phenotypes with some acting as strong N2O sinks.</title>
        <authorList>
            <person name="Woliy K."/>
            <person name="Mania D."/>
            <person name="Bakken L.R."/>
            <person name="Frostegard A."/>
        </authorList>
    </citation>
    <scope>NUCLEOTIDE SEQUENCE [LARGE SCALE GENOMIC DNA]</scope>
    <source>
        <strain evidence="1 2">AC50a</strain>
    </source>
</reference>
<dbReference type="RefSeq" id="WP_100669421.1">
    <property type="nucleotide sequence ID" value="NZ_NJGD01000001.1"/>
</dbReference>
<dbReference type="EMBL" id="NJGD01000001">
    <property type="protein sequence ID" value="PJR16809.1"/>
    <property type="molecule type" value="Genomic_DNA"/>
</dbReference>
<dbReference type="Proteomes" id="UP000231987">
    <property type="component" value="Unassembled WGS sequence"/>
</dbReference>